<evidence type="ECO:0000313" key="2">
    <source>
        <dbReference type="EMBL" id="SDZ65783.1"/>
    </source>
</evidence>
<dbReference type="OrthoDB" id="9800309at2"/>
<evidence type="ECO:0000256" key="1">
    <source>
        <dbReference type="SAM" id="Phobius"/>
    </source>
</evidence>
<feature type="transmembrane region" description="Helical" evidence="1">
    <location>
        <begin position="117"/>
        <end position="144"/>
    </location>
</feature>
<reference evidence="3" key="1">
    <citation type="submission" date="2016-10" db="EMBL/GenBank/DDBJ databases">
        <authorList>
            <person name="Varghese N."/>
            <person name="Submissions S."/>
        </authorList>
    </citation>
    <scope>NUCLEOTIDE SEQUENCE [LARGE SCALE GENOMIC DNA]</scope>
    <source>
        <strain evidence="3">SP</strain>
    </source>
</reference>
<protein>
    <submittedName>
        <fullName evidence="2">ABC-2 type transport system permease protein</fullName>
    </submittedName>
</protein>
<sequence>MIFKRELKKNSKSLIIWLIILSALTILLLSVYPQFAQDREAVEQLLSAYPETFMEALGMDRLDIGSVIGFYGLQVYLYITLFGGIYVAMLASNIVAKEENEKTIEFLLSKPVTRSQIIGGKLLAVITNIMIFNLILGVVSIIGFQFTDEAIPWSTFSVLIFGAILLHVSFAAISFLLSAAMRKTRTITSLSLGIVLFSYFINVISAIAEDLSSLKYLSFYYYIDAAAIIDEGAIPIIYIVIMLCVTAGCIGLSYVTYNKKNIAV</sequence>
<feature type="transmembrane region" description="Helical" evidence="1">
    <location>
        <begin position="236"/>
        <end position="257"/>
    </location>
</feature>
<feature type="transmembrane region" description="Helical" evidence="1">
    <location>
        <begin position="14"/>
        <end position="35"/>
    </location>
</feature>
<dbReference type="PANTHER" id="PTHR37305">
    <property type="entry name" value="INTEGRAL MEMBRANE PROTEIN-RELATED"/>
    <property type="match status" value="1"/>
</dbReference>
<feature type="transmembrane region" description="Helical" evidence="1">
    <location>
        <begin position="75"/>
        <end position="96"/>
    </location>
</feature>
<feature type="transmembrane region" description="Helical" evidence="1">
    <location>
        <begin position="189"/>
        <end position="208"/>
    </location>
</feature>
<proteinExistence type="predicted"/>
<feature type="transmembrane region" description="Helical" evidence="1">
    <location>
        <begin position="156"/>
        <end position="177"/>
    </location>
</feature>
<keyword evidence="1" id="KW-0812">Transmembrane</keyword>
<dbReference type="GO" id="GO:0140359">
    <property type="term" value="F:ABC-type transporter activity"/>
    <property type="evidence" value="ECO:0007669"/>
    <property type="project" value="InterPro"/>
</dbReference>
<keyword evidence="1" id="KW-0472">Membrane</keyword>
<keyword evidence="3" id="KW-1185">Reference proteome</keyword>
<gene>
    <name evidence="2" type="ORF">SAMN05421736_12638</name>
</gene>
<accession>A0A1H3UTM6</accession>
<evidence type="ECO:0000313" key="3">
    <source>
        <dbReference type="Proteomes" id="UP000198935"/>
    </source>
</evidence>
<dbReference type="Proteomes" id="UP000198935">
    <property type="component" value="Unassembled WGS sequence"/>
</dbReference>
<dbReference type="EMBL" id="FNPI01000026">
    <property type="protein sequence ID" value="SDZ65783.1"/>
    <property type="molecule type" value="Genomic_DNA"/>
</dbReference>
<dbReference type="STRING" id="1503961.SAMN05421736_12638"/>
<dbReference type="PANTHER" id="PTHR37305:SF1">
    <property type="entry name" value="MEMBRANE PROTEIN"/>
    <property type="match status" value="1"/>
</dbReference>
<dbReference type="GO" id="GO:0005886">
    <property type="term" value="C:plasma membrane"/>
    <property type="evidence" value="ECO:0007669"/>
    <property type="project" value="UniProtKB-SubCell"/>
</dbReference>
<keyword evidence="1" id="KW-1133">Transmembrane helix</keyword>
<organism evidence="2 3">
    <name type="scientific">Evansella caseinilytica</name>
    <dbReference type="NCBI Taxonomy" id="1503961"/>
    <lineage>
        <taxon>Bacteria</taxon>
        <taxon>Bacillati</taxon>
        <taxon>Bacillota</taxon>
        <taxon>Bacilli</taxon>
        <taxon>Bacillales</taxon>
        <taxon>Bacillaceae</taxon>
        <taxon>Evansella</taxon>
    </lineage>
</organism>
<dbReference type="Pfam" id="PF12679">
    <property type="entry name" value="ABC2_membrane_2"/>
    <property type="match status" value="1"/>
</dbReference>
<dbReference type="AlphaFoldDB" id="A0A1H3UTM6"/>
<name>A0A1H3UTM6_9BACI</name>